<reference evidence="1 2" key="1">
    <citation type="submission" date="2023-03" db="EMBL/GenBank/DDBJ databases">
        <title>Roseibium porphyridii sp. nov. and Roseibium rhodosorbium sp. nov. isolated from marine algae, Porphyridium cruentum and Rhodosorus marinus, respectively.</title>
        <authorList>
            <person name="Lee M.W."/>
            <person name="Choi B.J."/>
            <person name="Lee J.K."/>
            <person name="Choi D.G."/>
            <person name="Baek J.H."/>
            <person name="Bayburt H."/>
            <person name="Kim J.M."/>
            <person name="Han D.M."/>
            <person name="Kim K.H."/>
            <person name="Jeon C.O."/>
        </authorList>
    </citation>
    <scope>NUCLEOTIDE SEQUENCE [LARGE SCALE GENOMIC DNA]</scope>
    <source>
        <strain evidence="1 2">KMA01</strain>
    </source>
</reference>
<evidence type="ECO:0000313" key="1">
    <source>
        <dbReference type="EMBL" id="WFE88118.1"/>
    </source>
</evidence>
<dbReference type="Proteomes" id="UP001209803">
    <property type="component" value="Chromosome"/>
</dbReference>
<sequence length="131" mass="14221">MSRFFNSHLPVLAIVLLAFWTSAQTVSFALSVGNVTLTYSTAETSSLPGASRDSAAMHMTSGTSEQQDNRACFLTCFSDTDFCSSHCSATLTIYPADTVRDWRIQRAVRDLPNVLDGVEVPVDPAPPKAFI</sequence>
<keyword evidence="2" id="KW-1185">Reference proteome</keyword>
<evidence type="ECO:0000313" key="2">
    <source>
        <dbReference type="Proteomes" id="UP001209803"/>
    </source>
</evidence>
<dbReference type="RefSeq" id="WP_265681273.1">
    <property type="nucleotide sequence ID" value="NZ_CP120863.1"/>
</dbReference>
<organism evidence="1 2">
    <name type="scientific">Roseibium porphyridii</name>
    <dbReference type="NCBI Taxonomy" id="2866279"/>
    <lineage>
        <taxon>Bacteria</taxon>
        <taxon>Pseudomonadati</taxon>
        <taxon>Pseudomonadota</taxon>
        <taxon>Alphaproteobacteria</taxon>
        <taxon>Hyphomicrobiales</taxon>
        <taxon>Stappiaceae</taxon>
        <taxon>Roseibium</taxon>
    </lineage>
</organism>
<protein>
    <submittedName>
        <fullName evidence="1">Uncharacterized protein</fullName>
    </submittedName>
</protein>
<proteinExistence type="predicted"/>
<accession>A0ABY8EYE3</accession>
<name>A0ABY8EYE3_9HYPH</name>
<dbReference type="EMBL" id="CP120863">
    <property type="protein sequence ID" value="WFE88118.1"/>
    <property type="molecule type" value="Genomic_DNA"/>
</dbReference>
<gene>
    <name evidence="1" type="ORF">K1718_18355</name>
</gene>